<evidence type="ECO:0000313" key="2">
    <source>
        <dbReference type="Proteomes" id="UP000298663"/>
    </source>
</evidence>
<name>A0A4U5MKA1_STECR</name>
<sequence length="105" mass="11931">MKILPCLKLILCTITSEIYHGESKCLKQRHFVLDFCLRPVISRLQHHRLHCAIEAKCVIFYASTKSLVITQRIGRSFGSVPKRKASISATDRNNPVCSKELIHAL</sequence>
<dbReference type="AlphaFoldDB" id="A0A4U5MKA1"/>
<keyword evidence="2" id="KW-1185">Reference proteome</keyword>
<accession>A0A4U5MKA1</accession>
<reference evidence="1 2" key="1">
    <citation type="journal article" date="2015" name="Genome Biol.">
        <title>Comparative genomics of Steinernema reveals deeply conserved gene regulatory networks.</title>
        <authorList>
            <person name="Dillman A.R."/>
            <person name="Macchietto M."/>
            <person name="Porter C.F."/>
            <person name="Rogers A."/>
            <person name="Williams B."/>
            <person name="Antoshechkin I."/>
            <person name="Lee M.M."/>
            <person name="Goodwin Z."/>
            <person name="Lu X."/>
            <person name="Lewis E.E."/>
            <person name="Goodrich-Blair H."/>
            <person name="Stock S.P."/>
            <person name="Adams B.J."/>
            <person name="Sternberg P.W."/>
            <person name="Mortazavi A."/>
        </authorList>
    </citation>
    <scope>NUCLEOTIDE SEQUENCE [LARGE SCALE GENOMIC DNA]</scope>
    <source>
        <strain evidence="1 2">ALL</strain>
    </source>
</reference>
<proteinExistence type="predicted"/>
<dbReference type="Proteomes" id="UP000298663">
    <property type="component" value="Unassembled WGS sequence"/>
</dbReference>
<dbReference type="EMBL" id="AZBU02000007">
    <property type="protein sequence ID" value="TKR69859.1"/>
    <property type="molecule type" value="Genomic_DNA"/>
</dbReference>
<protein>
    <submittedName>
        <fullName evidence="1">Uncharacterized protein</fullName>
    </submittedName>
</protein>
<evidence type="ECO:0000313" key="1">
    <source>
        <dbReference type="EMBL" id="TKR69859.1"/>
    </source>
</evidence>
<reference evidence="1 2" key="2">
    <citation type="journal article" date="2019" name="G3 (Bethesda)">
        <title>Hybrid Assembly of the Genome of the Entomopathogenic Nematode Steinernema carpocapsae Identifies the X-Chromosome.</title>
        <authorList>
            <person name="Serra L."/>
            <person name="Macchietto M."/>
            <person name="Macias-Munoz A."/>
            <person name="McGill C.J."/>
            <person name="Rodriguez I.M."/>
            <person name="Rodriguez B."/>
            <person name="Murad R."/>
            <person name="Mortazavi A."/>
        </authorList>
    </citation>
    <scope>NUCLEOTIDE SEQUENCE [LARGE SCALE GENOMIC DNA]</scope>
    <source>
        <strain evidence="1 2">ALL</strain>
    </source>
</reference>
<comment type="caution">
    <text evidence="1">The sequence shown here is derived from an EMBL/GenBank/DDBJ whole genome shotgun (WGS) entry which is preliminary data.</text>
</comment>
<organism evidence="1 2">
    <name type="scientific">Steinernema carpocapsae</name>
    <name type="common">Entomopathogenic nematode</name>
    <dbReference type="NCBI Taxonomy" id="34508"/>
    <lineage>
        <taxon>Eukaryota</taxon>
        <taxon>Metazoa</taxon>
        <taxon>Ecdysozoa</taxon>
        <taxon>Nematoda</taxon>
        <taxon>Chromadorea</taxon>
        <taxon>Rhabditida</taxon>
        <taxon>Tylenchina</taxon>
        <taxon>Panagrolaimomorpha</taxon>
        <taxon>Strongyloidoidea</taxon>
        <taxon>Steinernematidae</taxon>
        <taxon>Steinernema</taxon>
    </lineage>
</organism>
<gene>
    <name evidence="1" type="ORF">L596_021955</name>
</gene>